<dbReference type="Gene3D" id="2.60.120.10">
    <property type="entry name" value="Jelly Rolls"/>
    <property type="match status" value="1"/>
</dbReference>
<dbReference type="Pfam" id="PF15977">
    <property type="entry name" value="HTH_46"/>
    <property type="match status" value="1"/>
</dbReference>
<reference evidence="2 3" key="1">
    <citation type="submission" date="2016-04" db="EMBL/GenBank/DDBJ databases">
        <title>ATOL: Assembling a taxonomically balanced genome-scale reconstruction of the evolutionary history of the Enterobacteriaceae.</title>
        <authorList>
            <person name="Plunkett G.III."/>
            <person name="Neeno-Eckwall E.C."/>
            <person name="Glasner J.D."/>
            <person name="Perna N.T."/>
        </authorList>
    </citation>
    <scope>NUCLEOTIDE SEQUENCE [LARGE SCALE GENOMIC DNA]</scope>
    <source>
        <strain evidence="2 3">ATCC 51605</strain>
    </source>
</reference>
<keyword evidence="3" id="KW-1185">Reference proteome</keyword>
<dbReference type="EMBL" id="LXER01000017">
    <property type="protein sequence ID" value="OAT31835.1"/>
    <property type="molecule type" value="Genomic_DNA"/>
</dbReference>
<evidence type="ECO:0000313" key="3">
    <source>
        <dbReference type="Proteomes" id="UP000078410"/>
    </source>
</evidence>
<name>A0A1B7IQ31_9ENTR</name>
<accession>A0A1B7IQ31</accession>
<dbReference type="InterPro" id="IPR018490">
    <property type="entry name" value="cNMP-bd_dom_sf"/>
</dbReference>
<dbReference type="AlphaFoldDB" id="A0A1B7IQ31"/>
<evidence type="ECO:0000259" key="1">
    <source>
        <dbReference type="Pfam" id="PF15977"/>
    </source>
</evidence>
<evidence type="ECO:0000313" key="2">
    <source>
        <dbReference type="EMBL" id="OAT31835.1"/>
    </source>
</evidence>
<dbReference type="SUPFAM" id="SSF51206">
    <property type="entry name" value="cAMP-binding domain-like"/>
    <property type="match status" value="1"/>
</dbReference>
<comment type="caution">
    <text evidence="2">The sequence shown here is derived from an EMBL/GenBank/DDBJ whole genome shotgun (WGS) entry which is preliminary data.</text>
</comment>
<dbReference type="OrthoDB" id="6625231at2"/>
<dbReference type="InterPro" id="IPR014710">
    <property type="entry name" value="RmlC-like_jellyroll"/>
</dbReference>
<sequence length="204" mass="23207">MNNIEKFSLYTEEFIRKLIPYVEFKLSPAGRVCPFMTQGRLNCYLIRTGSISVYHSGGILIGGLPAPAIVGLGEFEAASSLYFLTNEPCEIAEISRDDIFNIIEKDNLWQNLSVHMRFVSNRLLNYASILNAPSAYEMIRNQLLKLINEPDSLRESITAEKYIRSKTHLSRSGIMRILSALKEGEYIMIENGVLKEVRHLPAKY</sequence>
<dbReference type="PATRIC" id="fig|1354251.4.peg.1783"/>
<dbReference type="Proteomes" id="UP000078410">
    <property type="component" value="Unassembled WGS sequence"/>
</dbReference>
<dbReference type="InterPro" id="IPR041687">
    <property type="entry name" value="HTH_46"/>
</dbReference>
<dbReference type="RefSeq" id="WP_064558816.1">
    <property type="nucleotide sequence ID" value="NZ_LXER01000017.1"/>
</dbReference>
<gene>
    <name evidence="2" type="ORF">M975_1725</name>
</gene>
<organism evidence="2 3">
    <name type="scientific">Buttiauxella brennerae ATCC 51605</name>
    <dbReference type="NCBI Taxonomy" id="1354251"/>
    <lineage>
        <taxon>Bacteria</taxon>
        <taxon>Pseudomonadati</taxon>
        <taxon>Pseudomonadota</taxon>
        <taxon>Gammaproteobacteria</taxon>
        <taxon>Enterobacterales</taxon>
        <taxon>Enterobacteriaceae</taxon>
        <taxon>Buttiauxella</taxon>
    </lineage>
</organism>
<protein>
    <recommendedName>
        <fullName evidence="1">IprA winged helix-turn-helix domain-containing protein</fullName>
    </recommendedName>
</protein>
<feature type="domain" description="IprA winged helix-turn-helix" evidence="1">
    <location>
        <begin position="135"/>
        <end position="201"/>
    </location>
</feature>
<proteinExistence type="predicted"/>